<name>A0A943EHB0_9FIRM</name>
<protein>
    <submittedName>
        <fullName evidence="1">Uncharacterized protein</fullName>
    </submittedName>
</protein>
<evidence type="ECO:0000313" key="1">
    <source>
        <dbReference type="EMBL" id="MBS5519838.1"/>
    </source>
</evidence>
<organism evidence="1 2">
    <name type="scientific">Acidaminococcus intestini</name>
    <dbReference type="NCBI Taxonomy" id="187327"/>
    <lineage>
        <taxon>Bacteria</taxon>
        <taxon>Bacillati</taxon>
        <taxon>Bacillota</taxon>
        <taxon>Negativicutes</taxon>
        <taxon>Acidaminococcales</taxon>
        <taxon>Acidaminococcaceae</taxon>
        <taxon>Acidaminococcus</taxon>
    </lineage>
</organism>
<reference evidence="1" key="1">
    <citation type="submission" date="2021-02" db="EMBL/GenBank/DDBJ databases">
        <title>Infant gut strain persistence is associated with maternal origin, phylogeny, and functional potential including surface adhesion and iron acquisition.</title>
        <authorList>
            <person name="Lou Y.C."/>
        </authorList>
    </citation>
    <scope>NUCLEOTIDE SEQUENCE</scope>
    <source>
        <strain evidence="1">L3_106_000M1_dasL3_106_000M1_concoct_15</strain>
    </source>
</reference>
<proteinExistence type="predicted"/>
<sequence length="124" mass="14089">MWKICDGKTSFPIGKGKTLEEAIAKVEYKFGPLDKIGKVYALRVDHKKIMAIPTYILESGLCQIVENAVKIGYIVRPDDLSVSKVVLDAINQMMTRDLCLEAVSDWISAEDLMERYRMMKEESL</sequence>
<evidence type="ECO:0000313" key="2">
    <source>
        <dbReference type="Proteomes" id="UP000754226"/>
    </source>
</evidence>
<dbReference type="Proteomes" id="UP000754226">
    <property type="component" value="Unassembled WGS sequence"/>
</dbReference>
<dbReference type="AlphaFoldDB" id="A0A943EHB0"/>
<gene>
    <name evidence="1" type="ORF">KHX13_05845</name>
</gene>
<dbReference type="EMBL" id="JAGZCZ010000005">
    <property type="protein sequence ID" value="MBS5519838.1"/>
    <property type="molecule type" value="Genomic_DNA"/>
</dbReference>
<accession>A0A943EHB0</accession>
<comment type="caution">
    <text evidence="1">The sequence shown here is derived from an EMBL/GenBank/DDBJ whole genome shotgun (WGS) entry which is preliminary data.</text>
</comment>